<keyword evidence="1" id="KW-0812">Transmembrane</keyword>
<keyword evidence="1" id="KW-1133">Transmembrane helix</keyword>
<gene>
    <name evidence="2" type="ORF">SAMN06265218_104101</name>
</gene>
<evidence type="ECO:0000313" key="3">
    <source>
        <dbReference type="Proteomes" id="UP000317593"/>
    </source>
</evidence>
<organism evidence="2 3">
    <name type="scientific">Fodinibius sediminis</name>
    <dbReference type="NCBI Taxonomy" id="1214077"/>
    <lineage>
        <taxon>Bacteria</taxon>
        <taxon>Pseudomonadati</taxon>
        <taxon>Balneolota</taxon>
        <taxon>Balneolia</taxon>
        <taxon>Balneolales</taxon>
        <taxon>Balneolaceae</taxon>
        <taxon>Fodinibius</taxon>
    </lineage>
</organism>
<accession>A0A521BWL4</accession>
<proteinExistence type="predicted"/>
<feature type="transmembrane region" description="Helical" evidence="1">
    <location>
        <begin position="12"/>
        <end position="29"/>
    </location>
</feature>
<sequence>MDILLNPSLQHFNLYLIILIITVGLFYGVKYKRKNNLYKKVYEISYWLLTFIIIFEVLYLLAIPAYNYIK</sequence>
<name>A0A521BWL4_9BACT</name>
<dbReference type="Proteomes" id="UP000317593">
    <property type="component" value="Unassembled WGS sequence"/>
</dbReference>
<dbReference type="AlphaFoldDB" id="A0A521BWL4"/>
<evidence type="ECO:0000256" key="1">
    <source>
        <dbReference type="SAM" id="Phobius"/>
    </source>
</evidence>
<keyword evidence="1" id="KW-0472">Membrane</keyword>
<reference evidence="2 3" key="1">
    <citation type="submission" date="2017-05" db="EMBL/GenBank/DDBJ databases">
        <authorList>
            <person name="Varghese N."/>
            <person name="Submissions S."/>
        </authorList>
    </citation>
    <scope>NUCLEOTIDE SEQUENCE [LARGE SCALE GENOMIC DNA]</scope>
    <source>
        <strain evidence="2 3">DSM 21194</strain>
    </source>
</reference>
<feature type="transmembrane region" description="Helical" evidence="1">
    <location>
        <begin position="41"/>
        <end position="66"/>
    </location>
</feature>
<evidence type="ECO:0000313" key="2">
    <source>
        <dbReference type="EMBL" id="SMO51465.1"/>
    </source>
</evidence>
<keyword evidence="3" id="KW-1185">Reference proteome</keyword>
<dbReference type="EMBL" id="FXTH01000004">
    <property type="protein sequence ID" value="SMO51465.1"/>
    <property type="molecule type" value="Genomic_DNA"/>
</dbReference>
<protein>
    <submittedName>
        <fullName evidence="2">Uncharacterized protein</fullName>
    </submittedName>
</protein>